<dbReference type="Proteomes" id="UP000756346">
    <property type="component" value="Unassembled WGS sequence"/>
</dbReference>
<reference evidence="2" key="1">
    <citation type="journal article" date="2021" name="Nat. Commun.">
        <title>Genetic determinants of endophytism in the Arabidopsis root mycobiome.</title>
        <authorList>
            <person name="Mesny F."/>
            <person name="Miyauchi S."/>
            <person name="Thiergart T."/>
            <person name="Pickel B."/>
            <person name="Atanasova L."/>
            <person name="Karlsson M."/>
            <person name="Huettel B."/>
            <person name="Barry K.W."/>
            <person name="Haridas S."/>
            <person name="Chen C."/>
            <person name="Bauer D."/>
            <person name="Andreopoulos W."/>
            <person name="Pangilinan J."/>
            <person name="LaButti K."/>
            <person name="Riley R."/>
            <person name="Lipzen A."/>
            <person name="Clum A."/>
            <person name="Drula E."/>
            <person name="Henrissat B."/>
            <person name="Kohler A."/>
            <person name="Grigoriev I.V."/>
            <person name="Martin F.M."/>
            <person name="Hacquard S."/>
        </authorList>
    </citation>
    <scope>NUCLEOTIDE SEQUENCE</scope>
    <source>
        <strain evidence="2">MPI-CAGE-CH-0230</strain>
    </source>
</reference>
<proteinExistence type="predicted"/>
<dbReference type="EMBL" id="JAGTJQ010000007">
    <property type="protein sequence ID" value="KAH7027422.1"/>
    <property type="molecule type" value="Genomic_DNA"/>
</dbReference>
<feature type="region of interest" description="Disordered" evidence="1">
    <location>
        <begin position="60"/>
        <end position="100"/>
    </location>
</feature>
<comment type="caution">
    <text evidence="2">The sequence shown here is derived from an EMBL/GenBank/DDBJ whole genome shotgun (WGS) entry which is preliminary data.</text>
</comment>
<sequence length="224" mass="23782">MQRALMCSAVVDARKRTGILCPQDGWPPDYPDATPTLPPPVRDTVSGARNIAETSRKHREHKAAHVQSIPHSVPKGSAEAADSARVTPDQVTGSQRGNPRPGVISLFVANAAVHAAMKARGQGVDIFCPRLHRAEGCFGLHQHPSGGARVLQGLSTEYFARHVLAQPGKTVARLERCSWRTGRIVSSALASLCALGMPTGYSTSSGSEPLAQAFAPLRGTSEDH</sequence>
<dbReference type="GeneID" id="70186512"/>
<name>A0A9P8Y1E6_9PEZI</name>
<accession>A0A9P8Y1E6</accession>
<keyword evidence="3" id="KW-1185">Reference proteome</keyword>
<organism evidence="2 3">
    <name type="scientific">Microdochium trichocladiopsis</name>
    <dbReference type="NCBI Taxonomy" id="1682393"/>
    <lineage>
        <taxon>Eukaryota</taxon>
        <taxon>Fungi</taxon>
        <taxon>Dikarya</taxon>
        <taxon>Ascomycota</taxon>
        <taxon>Pezizomycotina</taxon>
        <taxon>Sordariomycetes</taxon>
        <taxon>Xylariomycetidae</taxon>
        <taxon>Xylariales</taxon>
        <taxon>Microdochiaceae</taxon>
        <taxon>Microdochium</taxon>
    </lineage>
</organism>
<dbReference type="AlphaFoldDB" id="A0A9P8Y1E6"/>
<protein>
    <submittedName>
        <fullName evidence="2">Uncharacterized protein</fullName>
    </submittedName>
</protein>
<evidence type="ECO:0000313" key="3">
    <source>
        <dbReference type="Proteomes" id="UP000756346"/>
    </source>
</evidence>
<evidence type="ECO:0000256" key="1">
    <source>
        <dbReference type="SAM" id="MobiDB-lite"/>
    </source>
</evidence>
<gene>
    <name evidence="2" type="ORF">B0I36DRAFT_350954</name>
</gene>
<evidence type="ECO:0000313" key="2">
    <source>
        <dbReference type="EMBL" id="KAH7027422.1"/>
    </source>
</evidence>
<dbReference type="RefSeq" id="XP_046010221.1">
    <property type="nucleotide sequence ID" value="XM_046156966.1"/>
</dbReference>